<dbReference type="InterPro" id="IPR018289">
    <property type="entry name" value="MULE_transposase_dom"/>
</dbReference>
<comment type="subcellular location">
    <subcellularLocation>
        <location evidence="1">Nucleus</location>
    </subcellularLocation>
</comment>
<dbReference type="EMBL" id="VEPZ02001320">
    <property type="protein sequence ID" value="KAE8680833.1"/>
    <property type="molecule type" value="Genomic_DNA"/>
</dbReference>
<proteinExistence type="inferred from homology"/>
<feature type="domain" description="FAR1" evidence="2">
    <location>
        <begin position="59"/>
        <end position="102"/>
    </location>
</feature>
<comment type="similarity">
    <text evidence="1">Belongs to the FHY3/FAR1 family.</text>
</comment>
<dbReference type="GO" id="GO:0005634">
    <property type="term" value="C:nucleus"/>
    <property type="evidence" value="ECO:0007669"/>
    <property type="project" value="UniProtKB-SubCell"/>
</dbReference>
<reference evidence="4" key="1">
    <citation type="submission" date="2019-09" db="EMBL/GenBank/DDBJ databases">
        <title>Draft genome information of white flower Hibiscus syriacus.</title>
        <authorList>
            <person name="Kim Y.-M."/>
        </authorList>
    </citation>
    <scope>NUCLEOTIDE SEQUENCE [LARGE SCALE GENOMIC DNA]</scope>
    <source>
        <strain evidence="4">YM2019G1</strain>
    </source>
</reference>
<dbReference type="GO" id="GO:0006355">
    <property type="term" value="P:regulation of DNA-templated transcription"/>
    <property type="evidence" value="ECO:0007669"/>
    <property type="project" value="UniProtKB-UniRule"/>
</dbReference>
<keyword evidence="1" id="KW-0539">Nucleus</keyword>
<dbReference type="Pfam" id="PF10551">
    <property type="entry name" value="MULE"/>
    <property type="match status" value="1"/>
</dbReference>
<dbReference type="GO" id="GO:0008270">
    <property type="term" value="F:zinc ion binding"/>
    <property type="evidence" value="ECO:0007669"/>
    <property type="project" value="UniProtKB-UniRule"/>
</dbReference>
<evidence type="ECO:0000313" key="5">
    <source>
        <dbReference type="Proteomes" id="UP000436088"/>
    </source>
</evidence>
<keyword evidence="5" id="KW-1185">Reference proteome</keyword>
<dbReference type="Pfam" id="PF03101">
    <property type="entry name" value="FAR1"/>
    <property type="match status" value="1"/>
</dbReference>
<name>A0A6A2YNC5_HIBSY</name>
<keyword evidence="1" id="KW-0479">Metal-binding</keyword>
<accession>A0A6A2YNC5</accession>
<dbReference type="InterPro" id="IPR004330">
    <property type="entry name" value="FAR1_DNA_bnd_dom"/>
</dbReference>
<keyword evidence="1" id="KW-0862">Zinc</keyword>
<evidence type="ECO:0000256" key="1">
    <source>
        <dbReference type="RuleBase" id="RU367018"/>
    </source>
</evidence>
<dbReference type="PANTHER" id="PTHR31669:SF10">
    <property type="entry name" value="PROTEIN FAR1-RELATED SEQUENCE 6"/>
    <property type="match status" value="1"/>
</dbReference>
<evidence type="ECO:0000259" key="2">
    <source>
        <dbReference type="Pfam" id="PF03101"/>
    </source>
</evidence>
<comment type="caution">
    <text evidence="4">The sequence shown here is derived from an EMBL/GenBank/DDBJ whole genome shotgun (WGS) entry which is preliminary data.</text>
</comment>
<dbReference type="AlphaFoldDB" id="A0A6A2YNC5"/>
<keyword evidence="1" id="KW-0863">Zinc-finger</keyword>
<protein>
    <recommendedName>
        <fullName evidence="1">Protein FAR1-RELATED SEQUENCE</fullName>
    </recommendedName>
</protein>
<evidence type="ECO:0000313" key="4">
    <source>
        <dbReference type="EMBL" id="KAE8680833.1"/>
    </source>
</evidence>
<feature type="domain" description="MULE transposase" evidence="3">
    <location>
        <begin position="195"/>
        <end position="265"/>
    </location>
</feature>
<evidence type="ECO:0000259" key="3">
    <source>
        <dbReference type="Pfam" id="PF10551"/>
    </source>
</evidence>
<gene>
    <name evidence="4" type="ORF">F3Y22_tig00111366pilonHSYRG00186</name>
</gene>
<comment type="function">
    <text evidence="1">Putative transcription activator involved in regulating light control of development.</text>
</comment>
<dbReference type="InterPro" id="IPR031052">
    <property type="entry name" value="FHY3/FAR1"/>
</dbReference>
<dbReference type="Proteomes" id="UP000436088">
    <property type="component" value="Unassembled WGS sequence"/>
</dbReference>
<sequence>MDVEEEKEVPPGNDCLAEGKCDAQSLKETNSDPTESFEVQNGLPDGKKELLLQLSESFKRNKDVNRRCEETKTGCPAMIRMRVVDSIRWRVLEVMHEHNHLLGAKIYKSVKKMGSGAKSKLQSSSDAEVRSVNLYRPLVIDAAGNRKPNSNAVAHTNRSFFYLMNFNDKGHLRNVSGLIRDVGRLVAISGMSFILTTLSCEIDMRQTVLLGCGLLFGETSESYTWIFKAWLTCVSAQCPQTIITDSCKALQNAIAELFPKSNHHFSLSCNEKSS</sequence>
<dbReference type="PANTHER" id="PTHR31669">
    <property type="entry name" value="PROTEIN FAR1-RELATED SEQUENCE 10-RELATED"/>
    <property type="match status" value="1"/>
</dbReference>
<organism evidence="4 5">
    <name type="scientific">Hibiscus syriacus</name>
    <name type="common">Rose of Sharon</name>
    <dbReference type="NCBI Taxonomy" id="106335"/>
    <lineage>
        <taxon>Eukaryota</taxon>
        <taxon>Viridiplantae</taxon>
        <taxon>Streptophyta</taxon>
        <taxon>Embryophyta</taxon>
        <taxon>Tracheophyta</taxon>
        <taxon>Spermatophyta</taxon>
        <taxon>Magnoliopsida</taxon>
        <taxon>eudicotyledons</taxon>
        <taxon>Gunneridae</taxon>
        <taxon>Pentapetalae</taxon>
        <taxon>rosids</taxon>
        <taxon>malvids</taxon>
        <taxon>Malvales</taxon>
        <taxon>Malvaceae</taxon>
        <taxon>Malvoideae</taxon>
        <taxon>Hibiscus</taxon>
    </lineage>
</organism>